<dbReference type="PANTHER" id="PTHR43462:SF1">
    <property type="entry name" value="ALANYL-TRNA EDITING PROTEIN AARSD1"/>
    <property type="match status" value="1"/>
</dbReference>
<dbReference type="InterPro" id="IPR018165">
    <property type="entry name" value="Ala-tRNA-synth_IIc_core"/>
</dbReference>
<evidence type="ECO:0000256" key="3">
    <source>
        <dbReference type="ARBA" id="ARBA00022723"/>
    </source>
</evidence>
<comment type="subcellular location">
    <subcellularLocation>
        <location evidence="2">Cytoplasm</location>
    </subcellularLocation>
</comment>
<dbReference type="InterPro" id="IPR051335">
    <property type="entry name" value="Alanyl-tRNA_Editing_Enzymes"/>
</dbReference>
<dbReference type="Gene3D" id="3.30.980.10">
    <property type="entry name" value="Threonyl-trna Synthetase, Chain A, domain 2"/>
    <property type="match status" value="1"/>
</dbReference>
<gene>
    <name evidence="7" type="ORF">IV49_GL000071</name>
</gene>
<dbReference type="InterPro" id="IPR018164">
    <property type="entry name" value="Ala-tRNA-synth_IIc_N"/>
</dbReference>
<dbReference type="InterPro" id="IPR018163">
    <property type="entry name" value="Thr/Ala-tRNA-synth_IIc_edit"/>
</dbReference>
<dbReference type="Gene3D" id="2.40.30.130">
    <property type="match status" value="1"/>
</dbReference>
<dbReference type="InterPro" id="IPR012947">
    <property type="entry name" value="tRNA_SAD"/>
</dbReference>
<keyword evidence="4" id="KW-0862">Zinc</keyword>
<dbReference type="EMBL" id="JQBL01000001">
    <property type="protein sequence ID" value="KRN51454.1"/>
    <property type="molecule type" value="Genomic_DNA"/>
</dbReference>
<dbReference type="RefSeq" id="WP_029072704.1">
    <property type="nucleotide sequence ID" value="NZ_JQBL01000001.1"/>
</dbReference>
<evidence type="ECO:0000313" key="7">
    <source>
        <dbReference type="EMBL" id="KRN51454.1"/>
    </source>
</evidence>
<dbReference type="Pfam" id="PF01411">
    <property type="entry name" value="tRNA-synt_2c"/>
    <property type="match status" value="1"/>
</dbReference>
<dbReference type="Pfam" id="PF07973">
    <property type="entry name" value="tRNA_SAD"/>
    <property type="match status" value="1"/>
</dbReference>
<dbReference type="GO" id="GO:0005737">
    <property type="term" value="C:cytoplasm"/>
    <property type="evidence" value="ECO:0007669"/>
    <property type="project" value="UniProtKB-SubCell"/>
</dbReference>
<organism evidence="7 8">
    <name type="scientific">Kandleria vitulina DSM 20405</name>
    <dbReference type="NCBI Taxonomy" id="1410657"/>
    <lineage>
        <taxon>Bacteria</taxon>
        <taxon>Bacillati</taxon>
        <taxon>Bacillota</taxon>
        <taxon>Erysipelotrichia</taxon>
        <taxon>Erysipelotrichales</taxon>
        <taxon>Coprobacillaceae</taxon>
        <taxon>Kandleria</taxon>
    </lineage>
</organism>
<dbReference type="PROSITE" id="PS50860">
    <property type="entry name" value="AA_TRNA_LIGASE_II_ALA"/>
    <property type="match status" value="1"/>
</dbReference>
<evidence type="ECO:0000256" key="2">
    <source>
        <dbReference type="ARBA" id="ARBA00004496"/>
    </source>
</evidence>
<reference evidence="7 8" key="1">
    <citation type="journal article" date="2015" name="Genome Announc.">
        <title>Expanding the biotechnology potential of lactobacilli through comparative genomics of 213 strains and associated genera.</title>
        <authorList>
            <person name="Sun Z."/>
            <person name="Harris H.M."/>
            <person name="McCann A."/>
            <person name="Guo C."/>
            <person name="Argimon S."/>
            <person name="Zhang W."/>
            <person name="Yang X."/>
            <person name="Jeffery I.B."/>
            <person name="Cooney J.C."/>
            <person name="Kagawa T.F."/>
            <person name="Liu W."/>
            <person name="Song Y."/>
            <person name="Salvetti E."/>
            <person name="Wrobel A."/>
            <person name="Rasinkangas P."/>
            <person name="Parkhill J."/>
            <person name="Rea M.C."/>
            <person name="O'Sullivan O."/>
            <person name="Ritari J."/>
            <person name="Douillard F.P."/>
            <person name="Paul Ross R."/>
            <person name="Yang R."/>
            <person name="Briner A.E."/>
            <person name="Felis G.E."/>
            <person name="de Vos W.M."/>
            <person name="Barrangou R."/>
            <person name="Klaenhammer T.R."/>
            <person name="Caufield P.W."/>
            <person name="Cui Y."/>
            <person name="Zhang H."/>
            <person name="O'Toole P.W."/>
        </authorList>
    </citation>
    <scope>NUCLEOTIDE SEQUENCE [LARGE SCALE GENOMIC DNA]</scope>
    <source>
        <strain evidence="7 8">DSM 20405</strain>
    </source>
</reference>
<dbReference type="SUPFAM" id="SSF50447">
    <property type="entry name" value="Translation proteins"/>
    <property type="match status" value="1"/>
</dbReference>
<dbReference type="Proteomes" id="UP000051841">
    <property type="component" value="Unassembled WGS sequence"/>
</dbReference>
<feature type="coiled-coil region" evidence="5">
    <location>
        <begin position="248"/>
        <end position="275"/>
    </location>
</feature>
<dbReference type="GO" id="GO:0004813">
    <property type="term" value="F:alanine-tRNA ligase activity"/>
    <property type="evidence" value="ECO:0007669"/>
    <property type="project" value="InterPro"/>
</dbReference>
<proteinExistence type="predicted"/>
<dbReference type="SUPFAM" id="SSF55186">
    <property type="entry name" value="ThrRS/AlaRS common domain"/>
    <property type="match status" value="1"/>
</dbReference>
<dbReference type="PATRIC" id="fig|1410657.5.peg.73"/>
<feature type="domain" description="Alanyl-transfer RNA synthetases family profile" evidence="6">
    <location>
        <begin position="1"/>
        <end position="217"/>
    </location>
</feature>
<evidence type="ECO:0000259" key="6">
    <source>
        <dbReference type="PROSITE" id="PS50860"/>
    </source>
</evidence>
<dbReference type="GO" id="GO:0002161">
    <property type="term" value="F:aminoacyl-tRNA deacylase activity"/>
    <property type="evidence" value="ECO:0007669"/>
    <property type="project" value="UniProtKB-ARBA"/>
</dbReference>
<dbReference type="GO" id="GO:0003676">
    <property type="term" value="F:nucleic acid binding"/>
    <property type="evidence" value="ECO:0007669"/>
    <property type="project" value="InterPro"/>
</dbReference>
<dbReference type="InterPro" id="IPR009000">
    <property type="entry name" value="Transl_B-barrel_sf"/>
</dbReference>
<dbReference type="GO" id="GO:0046872">
    <property type="term" value="F:metal ion binding"/>
    <property type="evidence" value="ECO:0007669"/>
    <property type="project" value="UniProtKB-KW"/>
</dbReference>
<comment type="caution">
    <text evidence="7">The sequence shown here is derived from an EMBL/GenBank/DDBJ whole genome shotgun (WGS) entry which is preliminary data.</text>
</comment>
<evidence type="ECO:0000256" key="1">
    <source>
        <dbReference type="ARBA" id="ARBA00001947"/>
    </source>
</evidence>
<dbReference type="SMART" id="SM00863">
    <property type="entry name" value="tRNA_SAD"/>
    <property type="match status" value="1"/>
</dbReference>
<dbReference type="GO" id="GO:0005524">
    <property type="term" value="F:ATP binding"/>
    <property type="evidence" value="ECO:0007669"/>
    <property type="project" value="InterPro"/>
</dbReference>
<dbReference type="GO" id="GO:0006419">
    <property type="term" value="P:alanyl-tRNA aminoacylation"/>
    <property type="evidence" value="ECO:0007669"/>
    <property type="project" value="InterPro"/>
</dbReference>
<protein>
    <recommendedName>
        <fullName evidence="6">Alanyl-transfer RNA synthetases family profile domain-containing protein</fullName>
    </recommendedName>
</protein>
<sequence length="375" mass="42751">MSIRTYEKYPYKTSFEAEVIECDQDHIILDNTIFFPEAGGQCADRGFIEGKKVTDVQEEGDMIIHEIKNHPFHVGDHVHGQIDWDFRFSNMQCHSGEHIFSGIVHKKFGYDNVGFHLGVHEMTVDFNGPISDEALKEIEVEVNKAIYQNKTITCFYPDRKTLETLDYRSKKEIKGDVRLVDIEGYDLCACCAPHVKSTGEIGMMKIISHMNYKGGIRVFLECGIRAFNYIRKDYENAQSLYGMLSANQESLVKHVKNLQDKNSRLESEIRKVQSDALSEKISHCEGESILLFEEQMETAIQREAVNKLKKKATRYAGVFVGNDQRGYRYILSSASLDMKELLDKLVSHKGKGGGSSEMIQGFISCKQEEIKTLID</sequence>
<keyword evidence="5" id="KW-0175">Coiled coil</keyword>
<dbReference type="PANTHER" id="PTHR43462">
    <property type="entry name" value="ALANYL-TRNA EDITING PROTEIN"/>
    <property type="match status" value="1"/>
</dbReference>
<dbReference type="AlphaFoldDB" id="A0A0R2HG74"/>
<keyword evidence="3" id="KW-0479">Metal-binding</keyword>
<comment type="cofactor">
    <cofactor evidence="1">
        <name>Zn(2+)</name>
        <dbReference type="ChEBI" id="CHEBI:29105"/>
    </cofactor>
</comment>
<accession>A0A0R2HG74</accession>
<name>A0A0R2HG74_9FIRM</name>
<evidence type="ECO:0000256" key="5">
    <source>
        <dbReference type="SAM" id="Coils"/>
    </source>
</evidence>
<evidence type="ECO:0000313" key="8">
    <source>
        <dbReference type="Proteomes" id="UP000051841"/>
    </source>
</evidence>
<evidence type="ECO:0000256" key="4">
    <source>
        <dbReference type="ARBA" id="ARBA00022833"/>
    </source>
</evidence>
<keyword evidence="8" id="KW-1185">Reference proteome</keyword>